<feature type="compositionally biased region" description="Basic and acidic residues" evidence="5">
    <location>
        <begin position="596"/>
        <end position="609"/>
    </location>
</feature>
<proteinExistence type="predicted"/>
<dbReference type="InterPro" id="IPR047126">
    <property type="entry name" value="RNF141-like"/>
</dbReference>
<evidence type="ECO:0000259" key="6">
    <source>
        <dbReference type="PROSITE" id="PS50089"/>
    </source>
</evidence>
<evidence type="ECO:0000256" key="3">
    <source>
        <dbReference type="ARBA" id="ARBA00022833"/>
    </source>
</evidence>
<evidence type="ECO:0000256" key="5">
    <source>
        <dbReference type="SAM" id="MobiDB-lite"/>
    </source>
</evidence>
<dbReference type="InterPro" id="IPR001841">
    <property type="entry name" value="Znf_RING"/>
</dbReference>
<reference evidence="7 8" key="1">
    <citation type="submission" date="2017-02" db="EMBL/GenBank/DDBJ databases">
        <authorList>
            <person name="Peterson S.W."/>
        </authorList>
    </citation>
    <scope>NUCLEOTIDE SEQUENCE [LARGE SCALE GENOMIC DNA]</scope>
    <source>
        <strain evidence="7 8">SRS1_H2-8</strain>
    </source>
</reference>
<dbReference type="GO" id="GO:0004842">
    <property type="term" value="F:ubiquitin-protein transferase activity"/>
    <property type="evidence" value="ECO:0007669"/>
    <property type="project" value="TreeGrafter"/>
</dbReference>
<evidence type="ECO:0000313" key="8">
    <source>
        <dbReference type="Proteomes" id="UP000239563"/>
    </source>
</evidence>
<dbReference type="Pfam" id="PF13445">
    <property type="entry name" value="zf-RING_UBOX"/>
    <property type="match status" value="1"/>
</dbReference>
<keyword evidence="1" id="KW-0479">Metal-binding</keyword>
<dbReference type="InterPro" id="IPR013083">
    <property type="entry name" value="Znf_RING/FYVE/PHD"/>
</dbReference>
<feature type="compositionally biased region" description="Acidic residues" evidence="5">
    <location>
        <begin position="673"/>
        <end position="683"/>
    </location>
</feature>
<dbReference type="AlphaFoldDB" id="A0A2N8UKI6"/>
<feature type="compositionally biased region" description="Low complexity" evidence="5">
    <location>
        <begin position="135"/>
        <end position="144"/>
    </location>
</feature>
<feature type="compositionally biased region" description="Low complexity" evidence="5">
    <location>
        <begin position="224"/>
        <end position="236"/>
    </location>
</feature>
<evidence type="ECO:0000256" key="2">
    <source>
        <dbReference type="ARBA" id="ARBA00022771"/>
    </source>
</evidence>
<dbReference type="PROSITE" id="PS00518">
    <property type="entry name" value="ZF_RING_1"/>
    <property type="match status" value="1"/>
</dbReference>
<accession>A0A2N8UKI6</accession>
<dbReference type="EMBL" id="LT795068">
    <property type="protein sequence ID" value="SJX64993.1"/>
    <property type="molecule type" value="Genomic_DNA"/>
</dbReference>
<dbReference type="GO" id="GO:0051865">
    <property type="term" value="P:protein autoubiquitination"/>
    <property type="evidence" value="ECO:0007669"/>
    <property type="project" value="TreeGrafter"/>
</dbReference>
<keyword evidence="3" id="KW-0862">Zinc</keyword>
<dbReference type="InterPro" id="IPR027370">
    <property type="entry name" value="Znf-RING_euk"/>
</dbReference>
<dbReference type="SUPFAM" id="SSF57850">
    <property type="entry name" value="RING/U-box"/>
    <property type="match status" value="1"/>
</dbReference>
<dbReference type="PANTHER" id="PTHR12109:SF3">
    <property type="entry name" value="RING FINGER PROTEIN 141"/>
    <property type="match status" value="1"/>
</dbReference>
<feature type="region of interest" description="Disordered" evidence="5">
    <location>
        <begin position="1"/>
        <end position="245"/>
    </location>
</feature>
<feature type="compositionally biased region" description="Basic and acidic residues" evidence="5">
    <location>
        <begin position="684"/>
        <end position="693"/>
    </location>
</feature>
<evidence type="ECO:0000256" key="1">
    <source>
        <dbReference type="ARBA" id="ARBA00022723"/>
    </source>
</evidence>
<dbReference type="CDD" id="cd16449">
    <property type="entry name" value="RING-HC"/>
    <property type="match status" value="1"/>
</dbReference>
<dbReference type="Gene3D" id="3.30.40.10">
    <property type="entry name" value="Zinc/RING finger domain, C3HC4 (zinc finger)"/>
    <property type="match status" value="1"/>
</dbReference>
<protein>
    <recommendedName>
        <fullName evidence="6">RING-type domain-containing protein</fullName>
    </recommendedName>
</protein>
<feature type="compositionally biased region" description="Acidic residues" evidence="5">
    <location>
        <begin position="648"/>
        <end position="658"/>
    </location>
</feature>
<dbReference type="GO" id="GO:0008270">
    <property type="term" value="F:zinc ion binding"/>
    <property type="evidence" value="ECO:0007669"/>
    <property type="project" value="UniProtKB-KW"/>
</dbReference>
<dbReference type="PROSITE" id="PS50089">
    <property type="entry name" value="ZF_RING_2"/>
    <property type="match status" value="1"/>
</dbReference>
<feature type="compositionally biased region" description="Low complexity" evidence="5">
    <location>
        <begin position="180"/>
        <end position="203"/>
    </location>
</feature>
<dbReference type="SMART" id="SM00184">
    <property type="entry name" value="RING"/>
    <property type="match status" value="1"/>
</dbReference>
<organism evidence="7 8">
    <name type="scientific">Sporisorium reilianum f. sp. reilianum</name>
    <dbReference type="NCBI Taxonomy" id="72559"/>
    <lineage>
        <taxon>Eukaryota</taxon>
        <taxon>Fungi</taxon>
        <taxon>Dikarya</taxon>
        <taxon>Basidiomycota</taxon>
        <taxon>Ustilaginomycotina</taxon>
        <taxon>Ustilaginomycetes</taxon>
        <taxon>Ustilaginales</taxon>
        <taxon>Ustilaginaceae</taxon>
        <taxon>Sporisorium</taxon>
    </lineage>
</organism>
<feature type="compositionally biased region" description="Acidic residues" evidence="5">
    <location>
        <begin position="584"/>
        <end position="595"/>
    </location>
</feature>
<feature type="compositionally biased region" description="Low complexity" evidence="5">
    <location>
        <begin position="85"/>
        <end position="124"/>
    </location>
</feature>
<evidence type="ECO:0000256" key="4">
    <source>
        <dbReference type="PROSITE-ProRule" id="PRU00175"/>
    </source>
</evidence>
<feature type="compositionally biased region" description="Acidic residues" evidence="5">
    <location>
        <begin position="707"/>
        <end position="716"/>
    </location>
</feature>
<dbReference type="Proteomes" id="UP000239563">
    <property type="component" value="Chromosome XV"/>
</dbReference>
<name>A0A2N8UKI6_9BASI</name>
<feature type="compositionally biased region" description="Acidic residues" evidence="5">
    <location>
        <begin position="487"/>
        <end position="504"/>
    </location>
</feature>
<gene>
    <name evidence="7" type="ORF">SRS1_15820</name>
</gene>
<feature type="compositionally biased region" description="Acidic residues" evidence="5">
    <location>
        <begin position="610"/>
        <end position="622"/>
    </location>
</feature>
<keyword evidence="2 4" id="KW-0863">Zinc-finger</keyword>
<feature type="compositionally biased region" description="Basic and acidic residues" evidence="5">
    <location>
        <begin position="623"/>
        <end position="647"/>
    </location>
</feature>
<dbReference type="PANTHER" id="PTHR12109">
    <property type="entry name" value="RING FINGER PROTEIN 141-RELATED"/>
    <property type="match status" value="1"/>
</dbReference>
<feature type="domain" description="RING-type" evidence="6">
    <location>
        <begin position="297"/>
        <end position="364"/>
    </location>
</feature>
<dbReference type="InterPro" id="IPR017907">
    <property type="entry name" value="Znf_RING_CS"/>
</dbReference>
<sequence>MDQPAPSTRSRRRRTASTDGDGVQVVIPTIPPSSSSTKSSSRAKRERKPSSSRDHITPPPPAPADEPPRKMRLRSSSSPGKESDATAQATQATKQDATDAATTSDKASPSSSSSSRSAKSAQTDAGGAASEKVSPSKSKATSSKAKARSARKTSPATKSSKDLASELFDDEDDDKEPKKSAAAADTKADTAASAPTTTASSDAQAGTQVEVVIPSRKRRRADSGDSQIESQPSSSSYTTAVDGESVRTNATDAASLQLRIRQLEHQLAQSKAKAEQSAGVVGAQHSIFKELHGQCICHICLEPSFRPCVLAPCGHVFCIHCLRAWFTKPLASEADPPSSWTQDEIDRYQRSRTLKRKKICPSCRTELACPPVEVFLVRDMLEKVDQGLLLSKDADDDSQRAESSTAILSVDDKVRQRGEDLPKGAKLWEDIFDQDGPRRIIFDEVDGVPRCGSCGSEILDGACSNPSCGIEYDSDSDYEGLRRGGWDDVDDFDSDHDSEDEDGDGGGARRPRHNGRLADRLADFEARHGRSEGLHRGHRLELPDDFTGITYIDSSDNEHMVEDYDETGRFHRMYDAGRRHGYGDDDDEDDEEMDDFIVRDDVDEARGGGEDNDGDDDDDDEDRPSYFDRSGSEDEGSIRDGYPRYLDDEADEEEEDDFLPGPRRGGRGAAIEISDDDDEEGEGDRESSVEYRGHRGGRSGGGRRVVDDDDDDDDERFSEVESVVSASDEDGGGYGGQLGSSTDSSVRRRRARIVDDDEDEDDM</sequence>
<evidence type="ECO:0000313" key="7">
    <source>
        <dbReference type="EMBL" id="SJX64993.1"/>
    </source>
</evidence>
<feature type="region of interest" description="Disordered" evidence="5">
    <location>
        <begin position="575"/>
        <end position="763"/>
    </location>
</feature>
<feature type="region of interest" description="Disordered" evidence="5">
    <location>
        <begin position="483"/>
        <end position="516"/>
    </location>
</feature>